<evidence type="ECO:0000313" key="3">
    <source>
        <dbReference type="Proteomes" id="UP000834106"/>
    </source>
</evidence>
<protein>
    <submittedName>
        <fullName evidence="2">Uncharacterized protein</fullName>
    </submittedName>
</protein>
<gene>
    <name evidence="2" type="ORF">FPE_LOCUS15036</name>
</gene>
<feature type="signal peptide" evidence="1">
    <location>
        <begin position="1"/>
        <end position="21"/>
    </location>
</feature>
<dbReference type="AlphaFoldDB" id="A0AAD2DXQ3"/>
<proteinExistence type="predicted"/>
<feature type="chain" id="PRO_5042258072" evidence="1">
    <location>
        <begin position="22"/>
        <end position="207"/>
    </location>
</feature>
<evidence type="ECO:0000256" key="1">
    <source>
        <dbReference type="SAM" id="SignalP"/>
    </source>
</evidence>
<dbReference type="Proteomes" id="UP000834106">
    <property type="component" value="Chromosome 9"/>
</dbReference>
<evidence type="ECO:0000313" key="2">
    <source>
        <dbReference type="EMBL" id="CAI9767606.1"/>
    </source>
</evidence>
<dbReference type="EMBL" id="OU503044">
    <property type="protein sequence ID" value="CAI9767606.1"/>
    <property type="molecule type" value="Genomic_DNA"/>
</dbReference>
<reference evidence="2" key="1">
    <citation type="submission" date="2023-05" db="EMBL/GenBank/DDBJ databases">
        <authorList>
            <person name="Huff M."/>
        </authorList>
    </citation>
    <scope>NUCLEOTIDE SEQUENCE</scope>
</reference>
<sequence>MALSGKLSLALLPLNLKAASSYALAAASAVLNVPNQTLAVVLCESFIFADHLPNGVCLTPMAEGRQQVYDIFWGTLSFAMLPLNLAATASAVSNVPTQTLICVCGSFISAIHLPDDFCLALYLLLSLVSSPDISTSTKPGGSGRGCSGEELVIGLSRVTWEKVDVSFHKSKLKFAAHSIIQVKEHHMHTEGGGGGCRFEVKMGGGGL</sequence>
<organism evidence="2 3">
    <name type="scientific">Fraxinus pennsylvanica</name>
    <dbReference type="NCBI Taxonomy" id="56036"/>
    <lineage>
        <taxon>Eukaryota</taxon>
        <taxon>Viridiplantae</taxon>
        <taxon>Streptophyta</taxon>
        <taxon>Embryophyta</taxon>
        <taxon>Tracheophyta</taxon>
        <taxon>Spermatophyta</taxon>
        <taxon>Magnoliopsida</taxon>
        <taxon>eudicotyledons</taxon>
        <taxon>Gunneridae</taxon>
        <taxon>Pentapetalae</taxon>
        <taxon>asterids</taxon>
        <taxon>lamiids</taxon>
        <taxon>Lamiales</taxon>
        <taxon>Oleaceae</taxon>
        <taxon>Oleeae</taxon>
        <taxon>Fraxinus</taxon>
    </lineage>
</organism>
<name>A0AAD2DXQ3_9LAMI</name>
<keyword evidence="3" id="KW-1185">Reference proteome</keyword>
<accession>A0AAD2DXQ3</accession>
<keyword evidence="1" id="KW-0732">Signal</keyword>